<evidence type="ECO:0000256" key="2">
    <source>
        <dbReference type="SAM" id="MobiDB-lite"/>
    </source>
</evidence>
<reference evidence="4 5" key="1">
    <citation type="submission" date="2024-04" db="EMBL/GenBank/DDBJ databases">
        <authorList>
            <person name="Cremers G."/>
        </authorList>
    </citation>
    <scope>NUCLEOTIDE SEQUENCE [LARGE SCALE GENOMIC DNA]</scope>
    <source>
        <strain evidence="4">MeCH1-AG</strain>
        <plasmid evidence="4 5">2</plasmid>
    </source>
</reference>
<feature type="compositionally biased region" description="Low complexity" evidence="2">
    <location>
        <begin position="280"/>
        <end position="289"/>
    </location>
</feature>
<name>A0ABM9NMS0_9GAMM</name>
<feature type="region of interest" description="Disordered" evidence="2">
    <location>
        <begin position="259"/>
        <end position="322"/>
    </location>
</feature>
<sequence length="322" mass="34185">MAGGKKRDAFATYSAAYAACRDLWFQDHLKPTVALVAQRIGIQHTAVIARALRDWKKDVDFERLQQDRLAAARAPEAARDARLDEALAGVVRLAEENAQKALAQDRAALEETRRALEAETAAARAERDRALQEWAAYRAAAEPAQAALEAQLARADAARAEAEAGRRAAEAEAAALKAALEEARARIAQLDAVRAELQAAHTEALQALEARAEAEYRWHLRRIAEEKAAAQAALQAQLEGLAARLRELEPEARAAPGCAWPWRRRNGAPRPSPPNGTGCGAARAAGAQPGPAPGGGAAGAAGAAVEDPFPPQAETGKNPRTP</sequence>
<organism evidence="4 5">
    <name type="scientific">Candidatus Methylocalor cossyra</name>
    <dbReference type="NCBI Taxonomy" id="3108543"/>
    <lineage>
        <taxon>Bacteria</taxon>
        <taxon>Pseudomonadati</taxon>
        <taxon>Pseudomonadota</taxon>
        <taxon>Gammaproteobacteria</taxon>
        <taxon>Methylococcales</taxon>
        <taxon>Methylococcaceae</taxon>
        <taxon>Candidatus Methylocalor</taxon>
    </lineage>
</organism>
<dbReference type="Proteomes" id="UP001497493">
    <property type="component" value="Plasmid 2"/>
</dbReference>
<feature type="coiled-coil region" evidence="1">
    <location>
        <begin position="95"/>
        <end position="200"/>
    </location>
</feature>
<evidence type="ECO:0000313" key="5">
    <source>
        <dbReference type="Proteomes" id="UP001497493"/>
    </source>
</evidence>
<evidence type="ECO:0000313" key="4">
    <source>
        <dbReference type="EMBL" id="CAL1241941.1"/>
    </source>
</evidence>
<geneLocation type="plasmid" evidence="4 5">
    <name>2</name>
</geneLocation>
<accession>A0ABM9NMS0</accession>
<evidence type="ECO:0000259" key="3">
    <source>
        <dbReference type="Pfam" id="PF11740"/>
    </source>
</evidence>
<dbReference type="InterPro" id="IPR021104">
    <property type="entry name" value="KfrA_DNA-bd_N"/>
</dbReference>
<feature type="domain" description="KfrA N-terminal DNA-binding" evidence="3">
    <location>
        <begin position="13"/>
        <end position="133"/>
    </location>
</feature>
<protein>
    <recommendedName>
        <fullName evidence="3">KfrA N-terminal DNA-binding domain-containing protein</fullName>
    </recommendedName>
</protein>
<dbReference type="EMBL" id="OZ026885">
    <property type="protein sequence ID" value="CAL1241941.1"/>
    <property type="molecule type" value="Genomic_DNA"/>
</dbReference>
<keyword evidence="1" id="KW-0175">Coiled coil</keyword>
<keyword evidence="4" id="KW-0614">Plasmid</keyword>
<dbReference type="RefSeq" id="WP_348760016.1">
    <property type="nucleotide sequence ID" value="NZ_OZ026885.1"/>
</dbReference>
<gene>
    <name evidence="4" type="ORF">MECH1_V1_P0009</name>
</gene>
<dbReference type="Pfam" id="PF11740">
    <property type="entry name" value="KfrA_N"/>
    <property type="match status" value="1"/>
</dbReference>
<evidence type="ECO:0000256" key="1">
    <source>
        <dbReference type="SAM" id="Coils"/>
    </source>
</evidence>
<proteinExistence type="predicted"/>
<keyword evidence="5" id="KW-1185">Reference proteome</keyword>